<comment type="pathway">
    <text evidence="1">Cofactor biosynthesis; tetrahydrofolate biosynthesis; 2-amino-4-hydroxy-6-hydroxymethyl-7,8-dihydropteridine diphosphate from 7,8-dihydroneopterin triphosphate: step 4/4.</text>
</comment>
<evidence type="ECO:0000256" key="11">
    <source>
        <dbReference type="ARBA" id="ARBA00029766"/>
    </source>
</evidence>
<evidence type="ECO:0000313" key="14">
    <source>
        <dbReference type="EMBL" id="PZQ59133.1"/>
    </source>
</evidence>
<evidence type="ECO:0000256" key="12">
    <source>
        <dbReference type="ARBA" id="ARBA00033413"/>
    </source>
</evidence>
<comment type="similarity">
    <text evidence="2">Belongs to the HPPK family.</text>
</comment>
<evidence type="ECO:0000256" key="3">
    <source>
        <dbReference type="ARBA" id="ARBA00013253"/>
    </source>
</evidence>
<evidence type="ECO:0000256" key="8">
    <source>
        <dbReference type="ARBA" id="ARBA00022840"/>
    </source>
</evidence>
<keyword evidence="5" id="KW-0808">Transferase</keyword>
<dbReference type="Pfam" id="PF01288">
    <property type="entry name" value="HPPK"/>
    <property type="match status" value="1"/>
</dbReference>
<comment type="function">
    <text evidence="10">Catalyzes the transfer of pyrophosphate from adenosine triphosphate (ATP) to 6-hydroxymethyl-7,8-dihydropterin, an enzymatic step in folate biosynthesis pathway.</text>
</comment>
<gene>
    <name evidence="14" type="primary">folK</name>
    <name evidence="14" type="ORF">DI544_12015</name>
</gene>
<evidence type="ECO:0000256" key="1">
    <source>
        <dbReference type="ARBA" id="ARBA00005051"/>
    </source>
</evidence>
<dbReference type="Proteomes" id="UP000249229">
    <property type="component" value="Unassembled WGS sequence"/>
</dbReference>
<dbReference type="InterPro" id="IPR000550">
    <property type="entry name" value="Hppk"/>
</dbReference>
<sequence length="162" mass="17417">MGRSLYAVAAGSNRRGRHGPPHAEVAAALRLLGGTCSPIIASAPLGPSTRTFANAAVLLASDESPPALLARLKAIERAFGRRTGRRWGARVLDLDIVLWSGGRWRAPDLTVPHRDFRARAFVLAPLLAIAPGWRDPVGGLTVRQLHARLTRARPAPRRHPSA</sequence>
<evidence type="ECO:0000256" key="5">
    <source>
        <dbReference type="ARBA" id="ARBA00022679"/>
    </source>
</evidence>
<dbReference type="PANTHER" id="PTHR43071">
    <property type="entry name" value="2-AMINO-4-HYDROXY-6-HYDROXYMETHYLDIHYDROPTERIDINE PYROPHOSPHOKINASE"/>
    <property type="match status" value="1"/>
</dbReference>
<dbReference type="GO" id="GO:0046654">
    <property type="term" value="P:tetrahydrofolate biosynthetic process"/>
    <property type="evidence" value="ECO:0007669"/>
    <property type="project" value="UniProtKB-UniPathway"/>
</dbReference>
<dbReference type="GO" id="GO:0005524">
    <property type="term" value="F:ATP binding"/>
    <property type="evidence" value="ECO:0007669"/>
    <property type="project" value="UniProtKB-KW"/>
</dbReference>
<protein>
    <recommendedName>
        <fullName evidence="4">2-amino-4-hydroxy-6-hydroxymethyldihydropteridine pyrophosphokinase</fullName>
        <ecNumber evidence="3">2.7.6.3</ecNumber>
    </recommendedName>
    <alternativeName>
        <fullName evidence="11">6-hydroxymethyl-7,8-dihydropterin pyrophosphokinase</fullName>
    </alternativeName>
    <alternativeName>
        <fullName evidence="12">7,8-dihydro-6-hydroxymethylpterin-pyrophosphokinase</fullName>
    </alternativeName>
</protein>
<evidence type="ECO:0000256" key="10">
    <source>
        <dbReference type="ARBA" id="ARBA00029409"/>
    </source>
</evidence>
<dbReference type="EC" id="2.7.6.3" evidence="3"/>
<evidence type="ECO:0000256" key="7">
    <source>
        <dbReference type="ARBA" id="ARBA00022777"/>
    </source>
</evidence>
<keyword evidence="6" id="KW-0547">Nucleotide-binding</keyword>
<evidence type="ECO:0000256" key="9">
    <source>
        <dbReference type="ARBA" id="ARBA00022909"/>
    </source>
</evidence>
<keyword evidence="7 14" id="KW-0418">Kinase</keyword>
<dbReference type="GO" id="GO:0046656">
    <property type="term" value="P:folic acid biosynthetic process"/>
    <property type="evidence" value="ECO:0007669"/>
    <property type="project" value="UniProtKB-KW"/>
</dbReference>
<reference evidence="14 15" key="1">
    <citation type="submission" date="2017-08" db="EMBL/GenBank/DDBJ databases">
        <title>Infants hospitalized years apart are colonized by the same room-sourced microbial strains.</title>
        <authorList>
            <person name="Brooks B."/>
            <person name="Olm M.R."/>
            <person name="Firek B.A."/>
            <person name="Baker R."/>
            <person name="Thomas B.C."/>
            <person name="Morowitz M.J."/>
            <person name="Banfield J.F."/>
        </authorList>
    </citation>
    <scope>NUCLEOTIDE SEQUENCE [LARGE SCALE GENOMIC DNA]</scope>
    <source>
        <strain evidence="14">S2_005_001_R1_22</strain>
    </source>
</reference>
<accession>A0A2W5QW64</accession>
<comment type="caution">
    <text evidence="14">The sequence shown here is derived from an EMBL/GenBank/DDBJ whole genome shotgun (WGS) entry which is preliminary data.</text>
</comment>
<name>A0A2W5QW64_9SPHN</name>
<organism evidence="14 15">
    <name type="scientific">Sphingomonas taxi</name>
    <dbReference type="NCBI Taxonomy" id="1549858"/>
    <lineage>
        <taxon>Bacteria</taxon>
        <taxon>Pseudomonadati</taxon>
        <taxon>Pseudomonadota</taxon>
        <taxon>Alphaproteobacteria</taxon>
        <taxon>Sphingomonadales</taxon>
        <taxon>Sphingomonadaceae</taxon>
        <taxon>Sphingomonas</taxon>
    </lineage>
</organism>
<keyword evidence="9" id="KW-0289">Folate biosynthesis</keyword>
<dbReference type="SUPFAM" id="SSF55083">
    <property type="entry name" value="6-hydroxymethyl-7,8-dihydropterin pyrophosphokinase, HPPK"/>
    <property type="match status" value="1"/>
</dbReference>
<dbReference type="AlphaFoldDB" id="A0A2W5QW64"/>
<dbReference type="UniPathway" id="UPA00077">
    <property type="reaction ID" value="UER00155"/>
</dbReference>
<dbReference type="NCBIfam" id="TIGR01498">
    <property type="entry name" value="folK"/>
    <property type="match status" value="1"/>
</dbReference>
<feature type="domain" description="7,8-dihydro-6-hydroxymethylpterin-pyrophosphokinase" evidence="13">
    <location>
        <begin position="86"/>
        <end position="97"/>
    </location>
</feature>
<dbReference type="PROSITE" id="PS00794">
    <property type="entry name" value="HPPK"/>
    <property type="match status" value="1"/>
</dbReference>
<dbReference type="GO" id="GO:0003848">
    <property type="term" value="F:2-amino-4-hydroxy-6-hydroxymethyldihydropteridine diphosphokinase activity"/>
    <property type="evidence" value="ECO:0007669"/>
    <property type="project" value="UniProtKB-EC"/>
</dbReference>
<keyword evidence="8" id="KW-0067">ATP-binding</keyword>
<evidence type="ECO:0000259" key="13">
    <source>
        <dbReference type="PROSITE" id="PS00794"/>
    </source>
</evidence>
<dbReference type="GO" id="GO:0016301">
    <property type="term" value="F:kinase activity"/>
    <property type="evidence" value="ECO:0007669"/>
    <property type="project" value="UniProtKB-KW"/>
</dbReference>
<evidence type="ECO:0000256" key="2">
    <source>
        <dbReference type="ARBA" id="ARBA00005810"/>
    </source>
</evidence>
<evidence type="ECO:0000256" key="4">
    <source>
        <dbReference type="ARBA" id="ARBA00016218"/>
    </source>
</evidence>
<dbReference type="InterPro" id="IPR035907">
    <property type="entry name" value="Hppk_sf"/>
</dbReference>
<dbReference type="CDD" id="cd00483">
    <property type="entry name" value="HPPK"/>
    <property type="match status" value="1"/>
</dbReference>
<evidence type="ECO:0000313" key="15">
    <source>
        <dbReference type="Proteomes" id="UP000249229"/>
    </source>
</evidence>
<dbReference type="PANTHER" id="PTHR43071:SF1">
    <property type="entry name" value="2-AMINO-4-HYDROXY-6-HYDROXYMETHYLDIHYDROPTERIDINE PYROPHOSPHOKINASE"/>
    <property type="match status" value="1"/>
</dbReference>
<proteinExistence type="inferred from homology"/>
<evidence type="ECO:0000256" key="6">
    <source>
        <dbReference type="ARBA" id="ARBA00022741"/>
    </source>
</evidence>
<dbReference type="EMBL" id="QFQI01000010">
    <property type="protein sequence ID" value="PZQ59133.1"/>
    <property type="molecule type" value="Genomic_DNA"/>
</dbReference>
<dbReference type="Gene3D" id="3.30.70.560">
    <property type="entry name" value="7,8-Dihydro-6-hydroxymethylpterin-pyrophosphokinase HPPK"/>
    <property type="match status" value="1"/>
</dbReference>